<proteinExistence type="predicted"/>
<keyword evidence="2" id="KW-1185">Reference proteome</keyword>
<dbReference type="HOGENOM" id="CLU_2758074_0_0_1"/>
<reference evidence="2" key="2">
    <citation type="submission" date="2015-01" db="EMBL/GenBank/DDBJ databases">
        <title>Evolutionary Origins and Diversification of the Mycorrhizal Mutualists.</title>
        <authorList>
            <consortium name="DOE Joint Genome Institute"/>
            <consortium name="Mycorrhizal Genomics Consortium"/>
            <person name="Kohler A."/>
            <person name="Kuo A."/>
            <person name="Nagy L.G."/>
            <person name="Floudas D."/>
            <person name="Copeland A."/>
            <person name="Barry K.W."/>
            <person name="Cichocki N."/>
            <person name="Veneault-Fourrey C."/>
            <person name="LaButti K."/>
            <person name="Lindquist E.A."/>
            <person name="Lipzen A."/>
            <person name="Lundell T."/>
            <person name="Morin E."/>
            <person name="Murat C."/>
            <person name="Riley R."/>
            <person name="Ohm R."/>
            <person name="Sun H."/>
            <person name="Tunlid A."/>
            <person name="Henrissat B."/>
            <person name="Grigoriev I.V."/>
            <person name="Hibbett D.S."/>
            <person name="Martin F."/>
        </authorList>
    </citation>
    <scope>NUCLEOTIDE SEQUENCE [LARGE SCALE GENOMIC DNA]</scope>
    <source>
        <strain evidence="2">h7</strain>
    </source>
</reference>
<accession>A0A0C2Y1B8</accession>
<name>A0A0C2Y1B8_HEBCY</name>
<organism evidence="1 2">
    <name type="scientific">Hebeloma cylindrosporum</name>
    <dbReference type="NCBI Taxonomy" id="76867"/>
    <lineage>
        <taxon>Eukaryota</taxon>
        <taxon>Fungi</taxon>
        <taxon>Dikarya</taxon>
        <taxon>Basidiomycota</taxon>
        <taxon>Agaricomycotina</taxon>
        <taxon>Agaricomycetes</taxon>
        <taxon>Agaricomycetidae</taxon>
        <taxon>Agaricales</taxon>
        <taxon>Agaricineae</taxon>
        <taxon>Hymenogastraceae</taxon>
        <taxon>Hebeloma</taxon>
    </lineage>
</organism>
<dbReference type="EMBL" id="KN831775">
    <property type="protein sequence ID" value="KIM43613.1"/>
    <property type="molecule type" value="Genomic_DNA"/>
</dbReference>
<evidence type="ECO:0000313" key="2">
    <source>
        <dbReference type="Proteomes" id="UP000053424"/>
    </source>
</evidence>
<evidence type="ECO:0000313" key="1">
    <source>
        <dbReference type="EMBL" id="KIM43613.1"/>
    </source>
</evidence>
<dbReference type="Proteomes" id="UP000053424">
    <property type="component" value="Unassembled WGS sequence"/>
</dbReference>
<protein>
    <submittedName>
        <fullName evidence="1">Uncharacterized protein</fullName>
    </submittedName>
</protein>
<dbReference type="AlphaFoldDB" id="A0A0C2Y1B8"/>
<reference evidence="1 2" key="1">
    <citation type="submission" date="2014-04" db="EMBL/GenBank/DDBJ databases">
        <authorList>
            <consortium name="DOE Joint Genome Institute"/>
            <person name="Kuo A."/>
            <person name="Gay G."/>
            <person name="Dore J."/>
            <person name="Kohler A."/>
            <person name="Nagy L.G."/>
            <person name="Floudas D."/>
            <person name="Copeland A."/>
            <person name="Barry K.W."/>
            <person name="Cichocki N."/>
            <person name="Veneault-Fourrey C."/>
            <person name="LaButti K."/>
            <person name="Lindquist E.A."/>
            <person name="Lipzen A."/>
            <person name="Lundell T."/>
            <person name="Morin E."/>
            <person name="Murat C."/>
            <person name="Sun H."/>
            <person name="Tunlid A."/>
            <person name="Henrissat B."/>
            <person name="Grigoriev I.V."/>
            <person name="Hibbett D.S."/>
            <person name="Martin F."/>
            <person name="Nordberg H.P."/>
            <person name="Cantor M.N."/>
            <person name="Hua S.X."/>
        </authorList>
    </citation>
    <scope>NUCLEOTIDE SEQUENCE [LARGE SCALE GENOMIC DNA]</scope>
    <source>
        <strain evidence="2">h7</strain>
    </source>
</reference>
<sequence>MSRTFHSPNLCPYPLRRDKKVTRDWADSAELRHIPIDSSFSYPRLASRWKCQLPQTASAAASSDWEYRPS</sequence>
<gene>
    <name evidence="1" type="ORF">M413DRAFT_443535</name>
</gene>